<gene>
    <name evidence="2" type="ORF">NRB56_46960</name>
</gene>
<name>A0A7K0DU98_9NOCA</name>
<feature type="transmembrane region" description="Helical" evidence="1">
    <location>
        <begin position="76"/>
        <end position="94"/>
    </location>
</feature>
<keyword evidence="1" id="KW-0812">Transmembrane</keyword>
<feature type="transmembrane region" description="Helical" evidence="1">
    <location>
        <begin position="50"/>
        <end position="69"/>
    </location>
</feature>
<keyword evidence="1" id="KW-0472">Membrane</keyword>
<proteinExistence type="predicted"/>
<accession>A0A7K0DU98</accession>
<keyword evidence="3" id="KW-1185">Reference proteome</keyword>
<sequence>MTTAERAGSRIWPSLLRALAVVVALDGLAQAVFAGRLLAGSYDGLDSHMLNGIVLAVGILTETIAFAVAWRFGGGAARPVLIGLGLIALTAIQMTTGTRSIVAVHVPVGVLLIGGLLGQVGQTWREPAGARA</sequence>
<dbReference type="AlphaFoldDB" id="A0A7K0DU98"/>
<reference evidence="2 3" key="1">
    <citation type="submission" date="2019-10" db="EMBL/GenBank/DDBJ databases">
        <title>Nocardia macrotermitis sp. nov. and Nocardia aurantia sp. nov., isolated from the gut of fungus growing-termite Macrotermes natalensis.</title>
        <authorList>
            <person name="Benndorf R."/>
            <person name="Schwitalla J."/>
            <person name="Martin K."/>
            <person name="De Beer W."/>
            <person name="Kaster A.-K."/>
            <person name="Vollmers J."/>
            <person name="Poulsen M."/>
            <person name="Beemelmanns C."/>
        </authorList>
    </citation>
    <scope>NUCLEOTIDE SEQUENCE [LARGE SCALE GENOMIC DNA]</scope>
    <source>
        <strain evidence="2 3">RB56</strain>
    </source>
</reference>
<organism evidence="2 3">
    <name type="scientific">Nocardia aurantia</name>
    <dbReference type="NCBI Taxonomy" id="2585199"/>
    <lineage>
        <taxon>Bacteria</taxon>
        <taxon>Bacillati</taxon>
        <taxon>Actinomycetota</taxon>
        <taxon>Actinomycetes</taxon>
        <taxon>Mycobacteriales</taxon>
        <taxon>Nocardiaceae</taxon>
        <taxon>Nocardia</taxon>
    </lineage>
</organism>
<dbReference type="EMBL" id="WEGI01000010">
    <property type="protein sequence ID" value="MQY29107.1"/>
    <property type="molecule type" value="Genomic_DNA"/>
</dbReference>
<dbReference type="RefSeq" id="WP_153345627.1">
    <property type="nucleotide sequence ID" value="NZ_WEGI01000010.1"/>
</dbReference>
<evidence type="ECO:0000313" key="3">
    <source>
        <dbReference type="Proteomes" id="UP000431401"/>
    </source>
</evidence>
<feature type="transmembrane region" description="Helical" evidence="1">
    <location>
        <begin position="100"/>
        <end position="118"/>
    </location>
</feature>
<evidence type="ECO:0000256" key="1">
    <source>
        <dbReference type="SAM" id="Phobius"/>
    </source>
</evidence>
<keyword evidence="1" id="KW-1133">Transmembrane helix</keyword>
<dbReference type="OrthoDB" id="4553305at2"/>
<evidence type="ECO:0000313" key="2">
    <source>
        <dbReference type="EMBL" id="MQY29107.1"/>
    </source>
</evidence>
<dbReference type="Proteomes" id="UP000431401">
    <property type="component" value="Unassembled WGS sequence"/>
</dbReference>
<protein>
    <submittedName>
        <fullName evidence="2">Uncharacterized protein</fullName>
    </submittedName>
</protein>
<comment type="caution">
    <text evidence="2">The sequence shown here is derived from an EMBL/GenBank/DDBJ whole genome shotgun (WGS) entry which is preliminary data.</text>
</comment>